<evidence type="ECO:0000313" key="2">
    <source>
        <dbReference type="Proteomes" id="UP001430356"/>
    </source>
</evidence>
<comment type="caution">
    <text evidence="1">The sequence shown here is derived from an EMBL/GenBank/DDBJ whole genome shotgun (WGS) entry which is preliminary data.</text>
</comment>
<dbReference type="Proteomes" id="UP001430356">
    <property type="component" value="Unassembled WGS sequence"/>
</dbReference>
<organism evidence="1 2">
    <name type="scientific">Novymonas esmeraldas</name>
    <dbReference type="NCBI Taxonomy" id="1808958"/>
    <lineage>
        <taxon>Eukaryota</taxon>
        <taxon>Discoba</taxon>
        <taxon>Euglenozoa</taxon>
        <taxon>Kinetoplastea</taxon>
        <taxon>Metakinetoplastina</taxon>
        <taxon>Trypanosomatida</taxon>
        <taxon>Trypanosomatidae</taxon>
        <taxon>Novymonas</taxon>
    </lineage>
</organism>
<accession>A0AAW0EM72</accession>
<keyword evidence="2" id="KW-1185">Reference proteome</keyword>
<gene>
    <name evidence="1" type="ORF">NESM_000395400</name>
</gene>
<proteinExistence type="predicted"/>
<sequence>MRPVVVAERETAFEAAVRDGQPHRWTALDTSLDVSGTLRLLHIAYLPPVSLAELAAFEAARGRSASAVGVHSVRAIVRTITASRAVEEFVVACFALDVQRLSKALTFTVPSPGEPDRCGGDAPIAARPSTRYSIDAILPPRPGVSTSTPTTFVMPCASDIAAGLNIRLALDGFTELRVEGPGTVVFSGEQRLTMVSQRTRDDHSR</sequence>
<name>A0AAW0EM72_9TRYP</name>
<dbReference type="AlphaFoldDB" id="A0AAW0EM72"/>
<protein>
    <submittedName>
        <fullName evidence="1">Uncharacterized protein</fullName>
    </submittedName>
</protein>
<evidence type="ECO:0000313" key="1">
    <source>
        <dbReference type="EMBL" id="KAK7194754.1"/>
    </source>
</evidence>
<reference evidence="1 2" key="1">
    <citation type="journal article" date="2021" name="MBio">
        <title>A New Model Trypanosomatid, Novymonas esmeraldas: Genomic Perception of Its 'Candidatus Pandoraea novymonadis' Endosymbiont.</title>
        <authorList>
            <person name="Zakharova A."/>
            <person name="Saura A."/>
            <person name="Butenko A."/>
            <person name="Podesvova L."/>
            <person name="Warmusova S."/>
            <person name="Kostygov A.Y."/>
            <person name="Nenarokova A."/>
            <person name="Lukes J."/>
            <person name="Opperdoes F.R."/>
            <person name="Yurchenko V."/>
        </authorList>
    </citation>
    <scope>NUCLEOTIDE SEQUENCE [LARGE SCALE GENOMIC DNA]</scope>
    <source>
        <strain evidence="1 2">E262AT.01</strain>
    </source>
</reference>
<dbReference type="EMBL" id="JAECZO010000041">
    <property type="protein sequence ID" value="KAK7194754.1"/>
    <property type="molecule type" value="Genomic_DNA"/>
</dbReference>